<dbReference type="InterPro" id="IPR025745">
    <property type="entry name" value="Mrr-like_N_dom"/>
</dbReference>
<evidence type="ECO:0000313" key="5">
    <source>
        <dbReference type="Proteomes" id="UP000244161"/>
    </source>
</evidence>
<reference evidence="4 5" key="1">
    <citation type="submission" date="2018-04" db="EMBL/GenBank/DDBJ databases">
        <title>Genomic Encyclopedia of Archaeal and Bacterial Type Strains, Phase II (KMG-II): from individual species to whole genera.</title>
        <authorList>
            <person name="Goeker M."/>
        </authorList>
    </citation>
    <scope>NUCLEOTIDE SEQUENCE [LARGE SCALE GENOMIC DNA]</scope>
    <source>
        <strain evidence="4 5">DSM 18806</strain>
    </source>
</reference>
<dbReference type="EMBL" id="QAOM01000008">
    <property type="protein sequence ID" value="PTQ84498.1"/>
    <property type="molecule type" value="Genomic_DNA"/>
</dbReference>
<sequence length="332" mass="38095">MKTEMEAKCIVNKDWEKLKQSKDGIPTYDSLYPYILLVLKDKSEQTNKQISKAVFEYLHIPSEIIRIKYPKYPEADGILENRFSFALTDLYRAGAIARPRRATYTITEFGIKLLSSKGDELTKDLLKKTPEYIKYEEEMKVRNKSDNILADEVNDEDPIDERIRIIEFSKKVNNEVATELLDKIRNINPYFFEKLVIDLLDTMGYVGPNGNAMVTSKSNDGGIDGIINQDPLGTNTVYVQAKRYKEDNIIQRPDIQGFYGALAGINADRGVFITTSRFSKAATEYAMRQGIVLVDGIQLTDMMLKYKVGVQTHKKIELLKIDEDYFEENTLY</sequence>
<dbReference type="SUPFAM" id="SSF52980">
    <property type="entry name" value="Restriction endonuclease-like"/>
    <property type="match status" value="1"/>
</dbReference>
<dbReference type="Pfam" id="PF04471">
    <property type="entry name" value="Mrr_cat"/>
    <property type="match status" value="1"/>
</dbReference>
<name>A0A2T5IKZ6_9LACT</name>
<dbReference type="AlphaFoldDB" id="A0A2T5IKZ6"/>
<feature type="domain" description="Restriction system protein Mrr-like N-terminal" evidence="3">
    <location>
        <begin position="28"/>
        <end position="115"/>
    </location>
</feature>
<dbReference type="InterPro" id="IPR052906">
    <property type="entry name" value="Type_IV_Methyl-Rstrct_Enzyme"/>
</dbReference>
<feature type="domain" description="Restriction endonuclease type IV Mrr" evidence="2">
    <location>
        <begin position="184"/>
        <end position="303"/>
    </location>
</feature>
<dbReference type="Pfam" id="PF14338">
    <property type="entry name" value="Mrr_N"/>
    <property type="match status" value="1"/>
</dbReference>
<evidence type="ECO:0000256" key="1">
    <source>
        <dbReference type="ARBA" id="ARBA00022801"/>
    </source>
</evidence>
<comment type="caution">
    <text evidence="4">The sequence shown here is derived from an EMBL/GenBank/DDBJ whole genome shotgun (WGS) entry which is preliminary data.</text>
</comment>
<evidence type="ECO:0000259" key="2">
    <source>
        <dbReference type="Pfam" id="PF04471"/>
    </source>
</evidence>
<dbReference type="GO" id="GO:0003677">
    <property type="term" value="F:DNA binding"/>
    <property type="evidence" value="ECO:0007669"/>
    <property type="project" value="InterPro"/>
</dbReference>
<organism evidence="4 5">
    <name type="scientific">Trichococcus patagoniensis</name>
    <dbReference type="NCBI Taxonomy" id="382641"/>
    <lineage>
        <taxon>Bacteria</taxon>
        <taxon>Bacillati</taxon>
        <taxon>Bacillota</taxon>
        <taxon>Bacilli</taxon>
        <taxon>Lactobacillales</taxon>
        <taxon>Carnobacteriaceae</taxon>
        <taxon>Trichococcus</taxon>
    </lineage>
</organism>
<accession>A0A2T5IKZ6</accession>
<evidence type="ECO:0000313" key="4">
    <source>
        <dbReference type="EMBL" id="PTQ84498.1"/>
    </source>
</evidence>
<dbReference type="Gene3D" id="3.40.1350.10">
    <property type="match status" value="1"/>
</dbReference>
<dbReference type="GO" id="GO:0009307">
    <property type="term" value="P:DNA restriction-modification system"/>
    <property type="evidence" value="ECO:0007669"/>
    <property type="project" value="InterPro"/>
</dbReference>
<keyword evidence="1" id="KW-0378">Hydrolase</keyword>
<dbReference type="PANTHER" id="PTHR30015">
    <property type="entry name" value="MRR RESTRICTION SYSTEM PROTEIN"/>
    <property type="match status" value="1"/>
</dbReference>
<dbReference type="InterPro" id="IPR011856">
    <property type="entry name" value="tRNA_endonuc-like_dom_sf"/>
</dbReference>
<dbReference type="PANTHER" id="PTHR30015:SF7">
    <property type="entry name" value="TYPE IV METHYL-DIRECTED RESTRICTION ENZYME ECOKMRR"/>
    <property type="match status" value="1"/>
</dbReference>
<proteinExistence type="predicted"/>
<dbReference type="InterPro" id="IPR011335">
    <property type="entry name" value="Restrct_endonuc-II-like"/>
</dbReference>
<evidence type="ECO:0000259" key="3">
    <source>
        <dbReference type="Pfam" id="PF14338"/>
    </source>
</evidence>
<dbReference type="GO" id="GO:0015666">
    <property type="term" value="F:restriction endodeoxyribonuclease activity"/>
    <property type="evidence" value="ECO:0007669"/>
    <property type="project" value="TreeGrafter"/>
</dbReference>
<keyword evidence="5" id="KW-1185">Reference proteome</keyword>
<dbReference type="Proteomes" id="UP000244161">
    <property type="component" value="Unassembled WGS sequence"/>
</dbReference>
<protein>
    <submittedName>
        <fullName evidence="4">Restriction system protein</fullName>
    </submittedName>
</protein>
<dbReference type="InterPro" id="IPR007560">
    <property type="entry name" value="Restrct_endonuc_IV_Mrr"/>
</dbReference>
<gene>
    <name evidence="4" type="ORF">C8U37_10865</name>
</gene>